<dbReference type="CDD" id="cd04604">
    <property type="entry name" value="CBS_pair_SIS_assoc"/>
    <property type="match status" value="1"/>
</dbReference>
<dbReference type="SUPFAM" id="SSF53383">
    <property type="entry name" value="PLP-dependent transferases"/>
    <property type="match status" value="1"/>
</dbReference>
<dbReference type="PROSITE" id="PS51464">
    <property type="entry name" value="SIS"/>
    <property type="match status" value="1"/>
</dbReference>
<gene>
    <name evidence="3" type="primary">epsN_3</name>
    <name evidence="3" type="ORF">GALL_440620</name>
</gene>
<dbReference type="SUPFAM" id="SSF53697">
    <property type="entry name" value="SIS domain"/>
    <property type="match status" value="1"/>
</dbReference>
<keyword evidence="3" id="KW-0032">Aminotransferase</keyword>
<keyword evidence="3" id="KW-0808">Transferase</keyword>
<feature type="domain" description="SIS" evidence="2">
    <location>
        <begin position="1"/>
        <end position="69"/>
    </location>
</feature>
<dbReference type="EC" id="2.6.1.-" evidence="3"/>
<dbReference type="InterPro" id="IPR000644">
    <property type="entry name" value="CBS_dom"/>
</dbReference>
<name>A0A1J5PT37_9ZZZZ</name>
<feature type="domain" description="CBS" evidence="1">
    <location>
        <begin position="160"/>
        <end position="221"/>
    </location>
</feature>
<protein>
    <submittedName>
        <fullName evidence="3">Putative pyridoxal phosphate-dependent aminotransferase EpsN</fullName>
        <ecNumber evidence="3">2.6.1.-</ecNumber>
    </submittedName>
</protein>
<comment type="caution">
    <text evidence="3">The sequence shown here is derived from an EMBL/GenBank/DDBJ whole genome shotgun (WGS) entry which is preliminary data.</text>
</comment>
<dbReference type="InterPro" id="IPR000653">
    <property type="entry name" value="DegT/StrS_aminotransferase"/>
</dbReference>
<dbReference type="InterPro" id="IPR015422">
    <property type="entry name" value="PyrdxlP-dep_Trfase_small"/>
</dbReference>
<dbReference type="GO" id="GO:1901135">
    <property type="term" value="P:carbohydrate derivative metabolic process"/>
    <property type="evidence" value="ECO:0007669"/>
    <property type="project" value="InterPro"/>
</dbReference>
<dbReference type="SUPFAM" id="SSF54631">
    <property type="entry name" value="CBS-domain pair"/>
    <property type="match status" value="1"/>
</dbReference>
<dbReference type="AlphaFoldDB" id="A0A1J5PT37"/>
<dbReference type="SMART" id="SM00116">
    <property type="entry name" value="CBS"/>
    <property type="match status" value="2"/>
</dbReference>
<evidence type="ECO:0000313" key="3">
    <source>
        <dbReference type="EMBL" id="OIQ74290.1"/>
    </source>
</evidence>
<dbReference type="InterPro" id="IPR046342">
    <property type="entry name" value="CBS_dom_sf"/>
</dbReference>
<dbReference type="GO" id="GO:0097367">
    <property type="term" value="F:carbohydrate derivative binding"/>
    <property type="evidence" value="ECO:0007669"/>
    <property type="project" value="InterPro"/>
</dbReference>
<sequence length="587" mass="62819">MAYTRRFGVKLIAITSRPGSALGSAADVGLFLPVAQEACPNGLAPTTSTTMQMVAGDALAVLLLERRGFTSIDFQRFHPGGKLGARLSKARSVMHTGDELPVVADTADLSHAIVEMTSKRFGITGVVNAAGDLIGVLTDGDLRRATLAGVDAQAALASLPGRPPICADLRASMRDVLDLMDRHRIDHVPVVDAAGRAVDLVTRRELSQRIYLSSPHLGDDEAALVQEAFRSNWIAPLGPHVDAFEREFALAVGLPHAAATSSGTAALHLGLRLLGVGPGDLVLCSSLTFVASANPIRQLGATPVFVDSEPAGWNMSPQALQRALRELEAEGRRAKAAVVVNLYGLSAEMDELGALLDAAGVPMLEDAAESLGASYHGRASGSFGRLAVFSFNGNKIITTSGGGMLVGADEQLIAHARKLSTQAREPARHYEHVEDGYNYRMSNVLAGIGRGQLRVLAQRVAARRAVFERYRAEFSGRALRWMAEPAGHHATRWLSAFVLELPQPQRARDLLLDFLERHNVEARPVWKPMHLQPLYADCRYHAHDDDVSGALFAGGVCLPSGSNLDAAQLDRVCALLHRGLDLVEAQA</sequence>
<dbReference type="InterPro" id="IPR015424">
    <property type="entry name" value="PyrdxlP-dep_Trfase"/>
</dbReference>
<organism evidence="3">
    <name type="scientific">mine drainage metagenome</name>
    <dbReference type="NCBI Taxonomy" id="410659"/>
    <lineage>
        <taxon>unclassified sequences</taxon>
        <taxon>metagenomes</taxon>
        <taxon>ecological metagenomes</taxon>
    </lineage>
</organism>
<dbReference type="PANTHER" id="PTHR30244">
    <property type="entry name" value="TRANSAMINASE"/>
    <property type="match status" value="1"/>
</dbReference>
<dbReference type="Pfam" id="PF01380">
    <property type="entry name" value="SIS"/>
    <property type="match status" value="1"/>
</dbReference>
<dbReference type="CDD" id="cd00616">
    <property type="entry name" value="AHBA_syn"/>
    <property type="match status" value="1"/>
</dbReference>
<dbReference type="Pfam" id="PF00571">
    <property type="entry name" value="CBS"/>
    <property type="match status" value="2"/>
</dbReference>
<dbReference type="InterPro" id="IPR015421">
    <property type="entry name" value="PyrdxlP-dep_Trfase_major"/>
</dbReference>
<reference evidence="3" key="1">
    <citation type="submission" date="2016-10" db="EMBL/GenBank/DDBJ databases">
        <title>Sequence of Gallionella enrichment culture.</title>
        <authorList>
            <person name="Poehlein A."/>
            <person name="Muehling M."/>
            <person name="Daniel R."/>
        </authorList>
    </citation>
    <scope>NUCLEOTIDE SEQUENCE</scope>
</reference>
<dbReference type="PROSITE" id="PS51371">
    <property type="entry name" value="CBS"/>
    <property type="match status" value="2"/>
</dbReference>
<dbReference type="Gene3D" id="3.40.50.10490">
    <property type="entry name" value="Glucose-6-phosphate isomerase like protein, domain 1"/>
    <property type="match status" value="1"/>
</dbReference>
<evidence type="ECO:0000259" key="2">
    <source>
        <dbReference type="PROSITE" id="PS51464"/>
    </source>
</evidence>
<dbReference type="EMBL" id="MLJW01002559">
    <property type="protein sequence ID" value="OIQ74290.1"/>
    <property type="molecule type" value="Genomic_DNA"/>
</dbReference>
<dbReference type="PANTHER" id="PTHR30244:SF34">
    <property type="entry name" value="DTDP-4-AMINO-4,6-DIDEOXYGALACTOSE TRANSAMINASE"/>
    <property type="match status" value="1"/>
</dbReference>
<evidence type="ECO:0000259" key="1">
    <source>
        <dbReference type="PROSITE" id="PS51371"/>
    </source>
</evidence>
<dbReference type="Gene3D" id="3.10.580.10">
    <property type="entry name" value="CBS-domain"/>
    <property type="match status" value="1"/>
</dbReference>
<dbReference type="GO" id="GO:0030170">
    <property type="term" value="F:pyridoxal phosphate binding"/>
    <property type="evidence" value="ECO:0007669"/>
    <property type="project" value="TreeGrafter"/>
</dbReference>
<accession>A0A1J5PT37</accession>
<dbReference type="InterPro" id="IPR001347">
    <property type="entry name" value="SIS_dom"/>
</dbReference>
<dbReference type="Gene3D" id="3.40.640.10">
    <property type="entry name" value="Type I PLP-dependent aspartate aminotransferase-like (Major domain)"/>
    <property type="match status" value="1"/>
</dbReference>
<feature type="domain" description="CBS" evidence="1">
    <location>
        <begin position="94"/>
        <end position="152"/>
    </location>
</feature>
<proteinExistence type="predicted"/>
<dbReference type="GO" id="GO:0008483">
    <property type="term" value="F:transaminase activity"/>
    <property type="evidence" value="ECO:0007669"/>
    <property type="project" value="UniProtKB-KW"/>
</dbReference>
<dbReference type="GO" id="GO:0000271">
    <property type="term" value="P:polysaccharide biosynthetic process"/>
    <property type="evidence" value="ECO:0007669"/>
    <property type="project" value="TreeGrafter"/>
</dbReference>
<dbReference type="InterPro" id="IPR046348">
    <property type="entry name" value="SIS_dom_sf"/>
</dbReference>
<dbReference type="Gene3D" id="3.90.1150.10">
    <property type="entry name" value="Aspartate Aminotransferase, domain 1"/>
    <property type="match status" value="1"/>
</dbReference>
<dbReference type="Pfam" id="PF01041">
    <property type="entry name" value="DegT_DnrJ_EryC1"/>
    <property type="match status" value="1"/>
</dbReference>